<gene>
    <name evidence="9" type="primary">add</name>
    <name evidence="11" type="ORF">DL07_09255</name>
</gene>
<evidence type="ECO:0000259" key="10">
    <source>
        <dbReference type="Pfam" id="PF00962"/>
    </source>
</evidence>
<evidence type="ECO:0000256" key="6">
    <source>
        <dbReference type="ARBA" id="ARBA00031852"/>
    </source>
</evidence>
<proteinExistence type="inferred from homology"/>
<dbReference type="InterPro" id="IPR006330">
    <property type="entry name" value="Ado/ade_deaminase"/>
</dbReference>
<dbReference type="GO" id="GO:0046103">
    <property type="term" value="P:inosine biosynthetic process"/>
    <property type="evidence" value="ECO:0007669"/>
    <property type="project" value="TreeGrafter"/>
</dbReference>
<evidence type="ECO:0000256" key="4">
    <source>
        <dbReference type="ARBA" id="ARBA00022833"/>
    </source>
</evidence>
<feature type="binding site" evidence="9">
    <location>
        <position position="19"/>
    </location>
    <ligand>
        <name>substrate</name>
    </ligand>
</feature>
<evidence type="ECO:0000313" key="12">
    <source>
        <dbReference type="Proteomes" id="UP000027855"/>
    </source>
</evidence>
<evidence type="ECO:0000256" key="9">
    <source>
        <dbReference type="HAMAP-Rule" id="MF_00540"/>
    </source>
</evidence>
<dbReference type="HAMAP" id="MF_00540">
    <property type="entry name" value="A_deaminase"/>
    <property type="match status" value="1"/>
</dbReference>
<comment type="function">
    <text evidence="9">Catalyzes the hydrolytic deamination of adenosine and 2-deoxyadenosine.</text>
</comment>
<comment type="caution">
    <text evidence="11">The sequence shown here is derived from an EMBL/GenBank/DDBJ whole genome shotgun (WGS) entry which is preliminary data.</text>
</comment>
<dbReference type="PANTHER" id="PTHR11409:SF43">
    <property type="entry name" value="ADENOSINE DEAMINASE"/>
    <property type="match status" value="1"/>
</dbReference>
<dbReference type="InterPro" id="IPR028893">
    <property type="entry name" value="A_deaminase"/>
</dbReference>
<dbReference type="GO" id="GO:0008270">
    <property type="term" value="F:zinc ion binding"/>
    <property type="evidence" value="ECO:0007669"/>
    <property type="project" value="UniProtKB-UniRule"/>
</dbReference>
<name>A0A074JKB4_STRSL</name>
<dbReference type="GO" id="GO:0005829">
    <property type="term" value="C:cytosol"/>
    <property type="evidence" value="ECO:0007669"/>
    <property type="project" value="TreeGrafter"/>
</dbReference>
<dbReference type="GO" id="GO:0009897">
    <property type="term" value="C:external side of plasma membrane"/>
    <property type="evidence" value="ECO:0007669"/>
    <property type="project" value="TreeGrafter"/>
</dbReference>
<comment type="caution">
    <text evidence="9">Lacks conserved residue(s) required for the propagation of feature annotation.</text>
</comment>
<keyword evidence="2 9" id="KW-0479">Metal-binding</keyword>
<dbReference type="AlphaFoldDB" id="A0A074JKB4"/>
<comment type="catalytic activity">
    <reaction evidence="8">
        <text>2'-deoxyadenosine + H2O + H(+) = 2'-deoxyinosine + NH4(+)</text>
        <dbReference type="Rhea" id="RHEA:28190"/>
        <dbReference type="ChEBI" id="CHEBI:15377"/>
        <dbReference type="ChEBI" id="CHEBI:15378"/>
        <dbReference type="ChEBI" id="CHEBI:17256"/>
        <dbReference type="ChEBI" id="CHEBI:28938"/>
        <dbReference type="ChEBI" id="CHEBI:28997"/>
        <dbReference type="EC" id="3.5.4.4"/>
    </reaction>
    <physiologicalReaction direction="left-to-right" evidence="8">
        <dbReference type="Rhea" id="RHEA:28191"/>
    </physiologicalReaction>
</comment>
<evidence type="ECO:0000313" key="11">
    <source>
        <dbReference type="EMBL" id="KEO46489.1"/>
    </source>
</evidence>
<dbReference type="GO" id="GO:0009168">
    <property type="term" value="P:purine ribonucleoside monophosphate biosynthetic process"/>
    <property type="evidence" value="ECO:0007669"/>
    <property type="project" value="UniProtKB-UniRule"/>
</dbReference>
<dbReference type="GO" id="GO:0046936">
    <property type="term" value="F:2'-deoxyadenosine deaminase activity"/>
    <property type="evidence" value="ECO:0007669"/>
    <property type="project" value="RHEA"/>
</dbReference>
<dbReference type="NCBIfam" id="TIGR01430">
    <property type="entry name" value="aden_deam"/>
    <property type="match status" value="1"/>
</dbReference>
<reference evidence="11 12" key="1">
    <citation type="submission" date="2014-04" db="EMBL/GenBank/DDBJ databases">
        <title>Variable characteristics of bacteriocin-producing Streptococcus salivarius strains isolated from Malaysian subjects.</title>
        <authorList>
            <person name="Philip K."/>
            <person name="Barbour A."/>
        </authorList>
    </citation>
    <scope>NUCLEOTIDE SEQUENCE [LARGE SCALE GENOMIC DNA]</scope>
    <source>
        <strain evidence="11 12">NU10</strain>
    </source>
</reference>
<dbReference type="InterPro" id="IPR001365">
    <property type="entry name" value="A_deaminase_dom"/>
</dbReference>
<dbReference type="Pfam" id="PF00962">
    <property type="entry name" value="A_deaminase"/>
    <property type="match status" value="1"/>
</dbReference>
<keyword evidence="4 9" id="KW-0862">Zinc</keyword>
<dbReference type="GO" id="GO:0009117">
    <property type="term" value="P:nucleotide metabolic process"/>
    <property type="evidence" value="ECO:0007669"/>
    <property type="project" value="UniProtKB-KW"/>
</dbReference>
<keyword evidence="3 9" id="KW-0378">Hydrolase</keyword>
<evidence type="ECO:0000256" key="2">
    <source>
        <dbReference type="ARBA" id="ARBA00022723"/>
    </source>
</evidence>
<dbReference type="SUPFAM" id="SSF51556">
    <property type="entry name" value="Metallo-dependent hydrolases"/>
    <property type="match status" value="1"/>
</dbReference>
<dbReference type="PANTHER" id="PTHR11409">
    <property type="entry name" value="ADENOSINE DEAMINASE"/>
    <property type="match status" value="1"/>
</dbReference>
<feature type="binding site" evidence="9">
    <location>
        <position position="17"/>
    </location>
    <ligand>
        <name>substrate</name>
    </ligand>
</feature>
<evidence type="ECO:0000256" key="3">
    <source>
        <dbReference type="ARBA" id="ARBA00022801"/>
    </source>
</evidence>
<dbReference type="EC" id="3.5.4.4" evidence="1 9"/>
<dbReference type="EMBL" id="JJMT01000005">
    <property type="protein sequence ID" value="KEO46489.1"/>
    <property type="molecule type" value="Genomic_DNA"/>
</dbReference>
<dbReference type="Proteomes" id="UP000027855">
    <property type="component" value="Unassembled WGS sequence"/>
</dbReference>
<evidence type="ECO:0000256" key="8">
    <source>
        <dbReference type="ARBA" id="ARBA00049213"/>
    </source>
</evidence>
<comment type="catalytic activity">
    <reaction evidence="7">
        <text>adenosine + H2O + H(+) = inosine + NH4(+)</text>
        <dbReference type="Rhea" id="RHEA:24408"/>
        <dbReference type="ChEBI" id="CHEBI:15377"/>
        <dbReference type="ChEBI" id="CHEBI:15378"/>
        <dbReference type="ChEBI" id="CHEBI:16335"/>
        <dbReference type="ChEBI" id="CHEBI:17596"/>
        <dbReference type="ChEBI" id="CHEBI:28938"/>
        <dbReference type="EC" id="3.5.4.4"/>
    </reaction>
    <physiologicalReaction direction="left-to-right" evidence="7">
        <dbReference type="Rhea" id="RHEA:24409"/>
    </physiologicalReaction>
</comment>
<evidence type="ECO:0000256" key="1">
    <source>
        <dbReference type="ARBA" id="ARBA00012784"/>
    </source>
</evidence>
<organism evidence="11 12">
    <name type="scientific">Streptococcus salivarius</name>
    <dbReference type="NCBI Taxonomy" id="1304"/>
    <lineage>
        <taxon>Bacteria</taxon>
        <taxon>Bacillati</taxon>
        <taxon>Bacillota</taxon>
        <taxon>Bacilli</taxon>
        <taxon>Lactobacillales</taxon>
        <taxon>Streptococcaceae</taxon>
        <taxon>Streptococcus</taxon>
    </lineage>
</organism>
<dbReference type="GO" id="GO:0006154">
    <property type="term" value="P:adenosine catabolic process"/>
    <property type="evidence" value="ECO:0007669"/>
    <property type="project" value="TreeGrafter"/>
</dbReference>
<feature type="active site" description="Proton donor" evidence="9">
    <location>
        <position position="202"/>
    </location>
</feature>
<keyword evidence="5 9" id="KW-0546">Nucleotide metabolism</keyword>
<dbReference type="GO" id="GO:0043103">
    <property type="term" value="P:hypoxanthine salvage"/>
    <property type="evidence" value="ECO:0007669"/>
    <property type="project" value="TreeGrafter"/>
</dbReference>
<comment type="cofactor">
    <cofactor evidence="9">
        <name>Zn(2+)</name>
        <dbReference type="ChEBI" id="CHEBI:29105"/>
    </cofactor>
    <text evidence="9">Binds 1 zinc ion per subunit.</text>
</comment>
<feature type="site" description="Important for catalytic activity" evidence="9">
    <location>
        <position position="222"/>
    </location>
</feature>
<evidence type="ECO:0000256" key="5">
    <source>
        <dbReference type="ARBA" id="ARBA00023080"/>
    </source>
</evidence>
<sequence>MTAIDFHKLAKTELHCHLDGSLSLETIRHLADLAKIELPKDDAELKHHVTAPATCESLLDYLEAFDYIRPLLQTKEALTIAAYDVAKQAALENVIYIEVRFAPELSMDKGLTVAEIIDAVCQGLRQAQEEFGIVAKALVCGMRQSNQDLTARILNEANKVEDSDFVGFDFAGDEHHYGPKAIKPLIEQVQSYNRHMTFHAGECGCPAFLAESIAMGIKRNGHATILAQEPELLEEFVKNGVTGELCLTSNLQTKAAVTVDDFPYLKMKAAGANITINTDNRTVSDTNLTKEYELYHKHFDSSVQDFYVHNKTAIEASFASDEEKEELLEKLAKAYS</sequence>
<dbReference type="GO" id="GO:0004000">
    <property type="term" value="F:adenosine deaminase activity"/>
    <property type="evidence" value="ECO:0007669"/>
    <property type="project" value="UniProtKB-UniRule"/>
</dbReference>
<accession>A0A074JKB4</accession>
<dbReference type="InterPro" id="IPR032466">
    <property type="entry name" value="Metal_Hydrolase"/>
</dbReference>
<dbReference type="GO" id="GO:0060169">
    <property type="term" value="P:negative regulation of adenosine receptor signaling pathway"/>
    <property type="evidence" value="ECO:0007669"/>
    <property type="project" value="TreeGrafter"/>
</dbReference>
<comment type="similarity">
    <text evidence="9">Belongs to the metallo-dependent hydrolases superfamily. Adenosine and AMP deaminases family. Adenosine deaminase subfamily.</text>
</comment>
<feature type="binding site" evidence="9">
    <location>
        <position position="199"/>
    </location>
    <ligand>
        <name>Zn(2+)</name>
        <dbReference type="ChEBI" id="CHEBI:29105"/>
        <note>catalytic</note>
    </ligand>
</feature>
<feature type="binding site" evidence="9">
    <location>
        <position position="15"/>
    </location>
    <ligand>
        <name>Zn(2+)</name>
        <dbReference type="ChEBI" id="CHEBI:29105"/>
        <note>catalytic</note>
    </ligand>
</feature>
<protein>
    <recommendedName>
        <fullName evidence="1 9">Adenosine deaminase</fullName>
        <ecNumber evidence="1 9">3.5.4.4</ecNumber>
    </recommendedName>
    <alternativeName>
        <fullName evidence="6 9">Adenosine aminohydrolase</fullName>
    </alternativeName>
</protein>
<dbReference type="Gene3D" id="3.20.20.140">
    <property type="entry name" value="Metal-dependent hydrolases"/>
    <property type="match status" value="1"/>
</dbReference>
<feature type="binding site" evidence="9">
    <location>
        <position position="279"/>
    </location>
    <ligand>
        <name>Zn(2+)</name>
        <dbReference type="ChEBI" id="CHEBI:29105"/>
        <note>catalytic</note>
    </ligand>
</feature>
<dbReference type="RefSeq" id="WP_037600784.1">
    <property type="nucleotide sequence ID" value="NZ_JADMQU010000022.1"/>
</dbReference>
<evidence type="ECO:0000256" key="7">
    <source>
        <dbReference type="ARBA" id="ARBA00047989"/>
    </source>
</evidence>
<feature type="binding site" evidence="9">
    <location>
        <position position="172"/>
    </location>
    <ligand>
        <name>substrate</name>
    </ligand>
</feature>
<feature type="domain" description="Adenosine deaminase" evidence="10">
    <location>
        <begin position="11"/>
        <end position="333"/>
    </location>
</feature>
<feature type="binding site" evidence="9">
    <location>
        <position position="17"/>
    </location>
    <ligand>
        <name>Zn(2+)</name>
        <dbReference type="ChEBI" id="CHEBI:29105"/>
        <note>catalytic</note>
    </ligand>
</feature>